<organism evidence="1 2">
    <name type="scientific">Cohnella xylanilytica</name>
    <dbReference type="NCBI Taxonomy" id="557555"/>
    <lineage>
        <taxon>Bacteria</taxon>
        <taxon>Bacillati</taxon>
        <taxon>Bacillota</taxon>
        <taxon>Bacilli</taxon>
        <taxon>Bacillales</taxon>
        <taxon>Paenibacillaceae</taxon>
        <taxon>Cohnella</taxon>
    </lineage>
</organism>
<name>A0A841TVP2_9BACL</name>
<evidence type="ECO:0000313" key="2">
    <source>
        <dbReference type="Proteomes" id="UP000553776"/>
    </source>
</evidence>
<dbReference type="EMBL" id="JACJVR010000002">
    <property type="protein sequence ID" value="MBB6689940.1"/>
    <property type="molecule type" value="Genomic_DNA"/>
</dbReference>
<dbReference type="AlphaFoldDB" id="A0A841TVP2"/>
<evidence type="ECO:0000313" key="1">
    <source>
        <dbReference type="EMBL" id="MBB6689940.1"/>
    </source>
</evidence>
<accession>A0A841TVP2</accession>
<reference evidence="1 2" key="1">
    <citation type="submission" date="2020-08" db="EMBL/GenBank/DDBJ databases">
        <title>Cohnella phylogeny.</title>
        <authorList>
            <person name="Dunlap C."/>
        </authorList>
    </citation>
    <scope>NUCLEOTIDE SEQUENCE [LARGE SCALE GENOMIC DNA]</scope>
    <source>
        <strain evidence="1 2">DSM 25239</strain>
    </source>
</reference>
<protein>
    <submittedName>
        <fullName evidence="1">Uncharacterized protein</fullName>
    </submittedName>
</protein>
<sequence>MSQSLKEVKIFIPEIPKEWTQRTRGGHTNIWNDQFFKNGLPEVRLDPPERGLYAERFDDGWYWVCGCNKCLGILGKYSYIVCYEHDRCETCGIHRSELKEAPWGMGSGWQCKPCHEAERATRKAEALAEARARGHSEDDCWRLDKVICPVCGSENSSEDMHESSEHEVECWVCDAEFLVEVEYEPKYTSRLKPESEVEFDEAQA</sequence>
<keyword evidence="2" id="KW-1185">Reference proteome</keyword>
<gene>
    <name evidence="1" type="ORF">H7B90_00850</name>
</gene>
<dbReference type="RefSeq" id="WP_185133962.1">
    <property type="nucleotide sequence ID" value="NZ_JACJVR010000002.1"/>
</dbReference>
<comment type="caution">
    <text evidence="1">The sequence shown here is derived from an EMBL/GenBank/DDBJ whole genome shotgun (WGS) entry which is preliminary data.</text>
</comment>
<dbReference type="Proteomes" id="UP000553776">
    <property type="component" value="Unassembled WGS sequence"/>
</dbReference>
<proteinExistence type="predicted"/>